<evidence type="ECO:0000313" key="2">
    <source>
        <dbReference type="Proteomes" id="UP000009017"/>
    </source>
</evidence>
<dbReference type="RefSeq" id="WP_007477009.1">
    <property type="nucleotide sequence ID" value="NZ_JH725082.1"/>
</dbReference>
<keyword evidence="2" id="KW-1185">Reference proteome</keyword>
<comment type="caution">
    <text evidence="1">The sequence shown here is derived from an EMBL/GenBank/DDBJ whole genome shotgun (WGS) entry which is preliminary data.</text>
</comment>
<dbReference type="EMBL" id="AIMA01000013">
    <property type="protein sequence ID" value="EJF90037.1"/>
    <property type="molecule type" value="Genomic_DNA"/>
</dbReference>
<gene>
    <name evidence="1" type="ORF">ME3_00589</name>
</gene>
<dbReference type="PATRIC" id="fig|1094557.3.peg.622"/>
<reference evidence="1 2" key="1">
    <citation type="submission" date="2012-03" db="EMBL/GenBank/DDBJ databases">
        <title>The Genome Sequence of Bartonella melophagi K-2C.</title>
        <authorList>
            <consortium name="The Broad Institute Genome Sequencing Platform"/>
            <consortium name="The Broad Institute Genome Sequencing Center for Infectious Disease"/>
            <person name="Feldgarden M."/>
            <person name="Kirby J."/>
            <person name="Kosoy M."/>
            <person name="Birtles R."/>
            <person name="Probert W.S."/>
            <person name="Chiaraviglio L."/>
            <person name="Young S.K."/>
            <person name="Zeng Q."/>
            <person name="Gargeya S."/>
            <person name="Fitzgerald M."/>
            <person name="Haas B."/>
            <person name="Abouelleil A."/>
            <person name="Alvarado L."/>
            <person name="Arachchi H.M."/>
            <person name="Berlin A."/>
            <person name="Chapman S.B."/>
            <person name="Gearin G."/>
            <person name="Goldberg J."/>
            <person name="Griggs A."/>
            <person name="Gujja S."/>
            <person name="Hansen M."/>
            <person name="Heiman D."/>
            <person name="Howarth C."/>
            <person name="Larimer J."/>
            <person name="Lui A."/>
            <person name="MacDonald P.J.P."/>
            <person name="McCowen C."/>
            <person name="Montmayeur A."/>
            <person name="Murphy C."/>
            <person name="Neiman D."/>
            <person name="Pearson M."/>
            <person name="Priest M."/>
            <person name="Roberts A."/>
            <person name="Saif S."/>
            <person name="Shea T."/>
            <person name="Sisk P."/>
            <person name="Stolte C."/>
            <person name="Sykes S."/>
            <person name="Wortman J."/>
            <person name="Nusbaum C."/>
            <person name="Birren B."/>
        </authorList>
    </citation>
    <scope>NUCLEOTIDE SEQUENCE [LARGE SCALE GENOMIC DNA]</scope>
    <source>
        <strain evidence="1 2">K-2C</strain>
    </source>
</reference>
<organism evidence="1 2">
    <name type="scientific">Bartonella melophagi K-2C</name>
    <dbReference type="NCBI Taxonomy" id="1094557"/>
    <lineage>
        <taxon>Bacteria</taxon>
        <taxon>Pseudomonadati</taxon>
        <taxon>Pseudomonadota</taxon>
        <taxon>Alphaproteobacteria</taxon>
        <taxon>Hyphomicrobiales</taxon>
        <taxon>Bartonellaceae</taxon>
        <taxon>Bartonella</taxon>
    </lineage>
</organism>
<dbReference type="eggNOG" id="ENOG50301M8">
    <property type="taxonomic scope" value="Bacteria"/>
</dbReference>
<dbReference type="OrthoDB" id="7925780at2"/>
<dbReference type="AlphaFoldDB" id="J1JY92"/>
<sequence>MIWWTKKYLRIITTAFAAFFVILAQVFRLGKKVEQRKRTEKTLKIAITRFEVEDEVNKKSDVDIRSDLSNWVRDK</sequence>
<name>J1JY92_9HYPH</name>
<dbReference type="HOGENOM" id="CLU_199551_1_0_5"/>
<proteinExistence type="predicted"/>
<dbReference type="Proteomes" id="UP000009017">
    <property type="component" value="Unassembled WGS sequence"/>
</dbReference>
<accession>J1JY92</accession>
<protein>
    <submittedName>
        <fullName evidence="1">Uncharacterized protein</fullName>
    </submittedName>
</protein>
<evidence type="ECO:0000313" key="1">
    <source>
        <dbReference type="EMBL" id="EJF90037.1"/>
    </source>
</evidence>